<reference evidence="3" key="4">
    <citation type="journal article" name="BMC Genomics">
        <title>New genome assemblies reveal patterns of domestication and adaptation across Brettanomyces (Dekkera) species.</title>
        <authorList>
            <person name="Roach M.J."/>
            <person name="Borneman A.R."/>
        </authorList>
    </citation>
    <scope>NUCLEOTIDE SEQUENCE</scope>
    <source>
        <strain evidence="3">UCD 2041</strain>
    </source>
</reference>
<evidence type="ECO:0000313" key="5">
    <source>
        <dbReference type="Proteomes" id="UP000478008"/>
    </source>
</evidence>
<dbReference type="Proteomes" id="UP000568158">
    <property type="component" value="Unassembled WGS sequence"/>
</dbReference>
<dbReference type="KEGG" id="bbrx:BRETT_002261"/>
<evidence type="ECO:0000313" key="4">
    <source>
        <dbReference type="EMBL" id="VUG16117.1"/>
    </source>
</evidence>
<evidence type="ECO:0000313" key="3">
    <source>
        <dbReference type="EMBL" id="QOU22093.1"/>
    </source>
</evidence>
<dbReference type="PANTHER" id="PTHR38645">
    <property type="entry name" value="CHROMOSOME 9, WHOLE GENOME SHOTGUN SEQUENCE"/>
    <property type="match status" value="1"/>
</dbReference>
<evidence type="ECO:0000313" key="2">
    <source>
        <dbReference type="EMBL" id="KAF6016309.1"/>
    </source>
</evidence>
<reference evidence="4 5" key="1">
    <citation type="submission" date="2019-07" db="EMBL/GenBank/DDBJ databases">
        <authorList>
            <person name="Friedrich A."/>
            <person name="Schacherer J."/>
        </authorList>
    </citation>
    <scope>NUCLEOTIDE SEQUENCE [LARGE SCALE GENOMIC DNA]</scope>
</reference>
<organism evidence="4 5">
    <name type="scientific">Dekkera bruxellensis</name>
    <name type="common">Brettanomyces custersii</name>
    <dbReference type="NCBI Taxonomy" id="5007"/>
    <lineage>
        <taxon>Eukaryota</taxon>
        <taxon>Fungi</taxon>
        <taxon>Dikarya</taxon>
        <taxon>Ascomycota</taxon>
        <taxon>Saccharomycotina</taxon>
        <taxon>Pichiomycetes</taxon>
        <taxon>Pichiales</taxon>
        <taxon>Pichiaceae</taxon>
        <taxon>Brettanomyces</taxon>
    </lineage>
</organism>
<reference evidence="3" key="3">
    <citation type="submission" date="2020-10" db="EMBL/GenBank/DDBJ databases">
        <authorList>
            <person name="Palmer J.M."/>
        </authorList>
    </citation>
    <scope>NUCLEOTIDE SEQUENCE</scope>
    <source>
        <strain evidence="3">UCD 2041</strain>
    </source>
</reference>
<evidence type="ECO:0000256" key="1">
    <source>
        <dbReference type="SAM" id="MobiDB-lite"/>
    </source>
</evidence>
<reference evidence="2 6" key="2">
    <citation type="journal article" date="2020" name="Appl. Microbiol. Biotechnol.">
        <title>Targeted gene deletion in Brettanomyces bruxellensis with an expression-free CRISPR-Cas9 system.</title>
        <authorList>
            <person name="Varela C."/>
            <person name="Bartel C."/>
            <person name="Onetto C."/>
            <person name="Borneman A."/>
        </authorList>
    </citation>
    <scope>NUCLEOTIDE SEQUENCE [LARGE SCALE GENOMIC DNA]</scope>
    <source>
        <strain evidence="2 6">AWRI1613</strain>
    </source>
</reference>
<feature type="region of interest" description="Disordered" evidence="1">
    <location>
        <begin position="94"/>
        <end position="122"/>
    </location>
</feature>
<feature type="region of interest" description="Disordered" evidence="1">
    <location>
        <begin position="1"/>
        <end position="20"/>
    </location>
</feature>
<feature type="compositionally biased region" description="Low complexity" evidence="1">
    <location>
        <begin position="1"/>
        <end position="13"/>
    </location>
</feature>
<dbReference type="Proteomes" id="UP000663131">
    <property type="component" value="Chromosome 9"/>
</dbReference>
<keyword evidence="5" id="KW-1185">Reference proteome</keyword>
<dbReference type="RefSeq" id="XP_041138586.1">
    <property type="nucleotide sequence ID" value="XM_041280795.1"/>
</dbReference>
<feature type="compositionally biased region" description="Low complexity" evidence="1">
    <location>
        <begin position="108"/>
        <end position="117"/>
    </location>
</feature>
<proteinExistence type="predicted"/>
<dbReference type="EMBL" id="JABCYN010000001">
    <property type="protein sequence ID" value="KAF6016309.1"/>
    <property type="molecule type" value="Genomic_DNA"/>
</dbReference>
<dbReference type="PANTHER" id="PTHR38645:SF1">
    <property type="entry name" value="YALI0F12243P"/>
    <property type="match status" value="1"/>
</dbReference>
<feature type="region of interest" description="Disordered" evidence="1">
    <location>
        <begin position="185"/>
        <end position="242"/>
    </location>
</feature>
<feature type="compositionally biased region" description="Polar residues" evidence="1">
    <location>
        <begin position="186"/>
        <end position="197"/>
    </location>
</feature>
<evidence type="ECO:0000313" key="6">
    <source>
        <dbReference type="Proteomes" id="UP000568158"/>
    </source>
</evidence>
<name>A0A7D9CUW6_DEKBR</name>
<gene>
    <name evidence="3" type="ORF">BRETT_002261</name>
    <name evidence="4" type="ORF">DEBR0S1_08130G</name>
    <name evidence="2" type="ORF">HII12_000050</name>
</gene>
<dbReference type="Proteomes" id="UP000478008">
    <property type="component" value="Unassembled WGS sequence"/>
</dbReference>
<sequence>MDLSKLSSDLPLSEPVSKNSVDQVNRELSNEFKIGARSIAALYRLSNTKTALLNASGYLECVDDVLSMINNETVSDLYELKQFLETKKSELTGKKSAQTEKKTDDLSWQKSSQQQLSIDSNEKRLSSGVPAVEFTMKTNSPFHFPLSKIPIGARPQVKYRNHIHKSHSHIHVYNGLPLHKLHETSNAKQNNATSTQKKSLKTHRHMSDTSEGSNTMSSSDNDSEVILEEDNTSDSEPTFCTDDKCAKRKVLPPNRHLKKSKVDR</sequence>
<accession>A0A7D9CUW6</accession>
<dbReference type="OrthoDB" id="21418at2759"/>
<dbReference type="EMBL" id="CP063137">
    <property type="protein sequence ID" value="QOU22093.1"/>
    <property type="molecule type" value="Genomic_DNA"/>
</dbReference>
<feature type="compositionally biased region" description="Acidic residues" evidence="1">
    <location>
        <begin position="221"/>
        <end position="233"/>
    </location>
</feature>
<dbReference type="EMBL" id="CABFWN010000001">
    <property type="protein sequence ID" value="VUG16117.1"/>
    <property type="molecule type" value="Genomic_DNA"/>
</dbReference>
<feature type="compositionally biased region" description="Polar residues" evidence="1">
    <location>
        <begin position="209"/>
        <end position="220"/>
    </location>
</feature>
<protein>
    <submittedName>
        <fullName evidence="4">DEBR0S1_08130g1_1</fullName>
    </submittedName>
</protein>
<dbReference type="AlphaFoldDB" id="A0A7D9CUW6"/>
<dbReference type="GeneID" id="64574185"/>
<feature type="compositionally biased region" description="Basic and acidic residues" evidence="1">
    <location>
        <begin position="94"/>
        <end position="107"/>
    </location>
</feature>